<comment type="caution">
    <text evidence="1">The sequence shown here is derived from an EMBL/GenBank/DDBJ whole genome shotgun (WGS) entry which is preliminary data.</text>
</comment>
<protein>
    <submittedName>
        <fullName evidence="1">Uncharacterized protein</fullName>
    </submittedName>
</protein>
<dbReference type="EMBL" id="MPDP01000275">
    <property type="protein sequence ID" value="KAK1458757.1"/>
    <property type="molecule type" value="Genomic_DNA"/>
</dbReference>
<accession>A0AAI9UHV3</accession>
<keyword evidence="2" id="KW-1185">Reference proteome</keyword>
<feature type="non-terminal residue" evidence="1">
    <location>
        <position position="1"/>
    </location>
</feature>
<name>A0AAI9UHV3_9PEZI</name>
<evidence type="ECO:0000313" key="2">
    <source>
        <dbReference type="Proteomes" id="UP001239213"/>
    </source>
</evidence>
<sequence length="126" mass="13851">KITGPRRAGVGIVNINIERRASLDRGFRPSKPPMNCLASSVVTPSEARWLLAQTSSTVSVRGFWTEPDEAPRFISSFLGSRLFSPSPIPAMSRVSQLILNGGQQLGKCKSRTQMTLQIRSNIPLDR</sequence>
<organism evidence="1 2">
    <name type="scientific">Colletotrichum cuscutae</name>
    <dbReference type="NCBI Taxonomy" id="1209917"/>
    <lineage>
        <taxon>Eukaryota</taxon>
        <taxon>Fungi</taxon>
        <taxon>Dikarya</taxon>
        <taxon>Ascomycota</taxon>
        <taxon>Pezizomycotina</taxon>
        <taxon>Sordariomycetes</taxon>
        <taxon>Hypocreomycetidae</taxon>
        <taxon>Glomerellales</taxon>
        <taxon>Glomerellaceae</taxon>
        <taxon>Colletotrichum</taxon>
        <taxon>Colletotrichum acutatum species complex</taxon>
    </lineage>
</organism>
<gene>
    <name evidence="1" type="ORF">CCUS01_09011</name>
</gene>
<dbReference type="Proteomes" id="UP001239213">
    <property type="component" value="Unassembled WGS sequence"/>
</dbReference>
<proteinExistence type="predicted"/>
<reference evidence="1" key="1">
    <citation type="submission" date="2016-11" db="EMBL/GenBank/DDBJ databases">
        <title>The genome sequence of Colletotrichum cuscutae.</title>
        <authorList>
            <person name="Baroncelli R."/>
        </authorList>
    </citation>
    <scope>NUCLEOTIDE SEQUENCE</scope>
    <source>
        <strain evidence="1">IMI 304802</strain>
    </source>
</reference>
<dbReference type="AlphaFoldDB" id="A0AAI9UHV3"/>
<evidence type="ECO:0000313" key="1">
    <source>
        <dbReference type="EMBL" id="KAK1458757.1"/>
    </source>
</evidence>